<dbReference type="CDD" id="cd00211">
    <property type="entry name" value="PTS_IIA_fru"/>
    <property type="match status" value="1"/>
</dbReference>
<evidence type="ECO:0000259" key="7">
    <source>
        <dbReference type="PROSITE" id="PS51094"/>
    </source>
</evidence>
<keyword evidence="3" id="KW-0963">Cytoplasm</keyword>
<dbReference type="PROSITE" id="PS00372">
    <property type="entry name" value="PTS_EIIA_TYPE_2_HIS"/>
    <property type="match status" value="1"/>
</dbReference>
<dbReference type="SUPFAM" id="SSF55804">
    <property type="entry name" value="Phoshotransferase/anion transport protein"/>
    <property type="match status" value="1"/>
</dbReference>
<dbReference type="Proteomes" id="UP001596022">
    <property type="component" value="Unassembled WGS sequence"/>
</dbReference>
<evidence type="ECO:0000313" key="8">
    <source>
        <dbReference type="EMBL" id="MFC4619069.1"/>
    </source>
</evidence>
<organism evidence="8 9">
    <name type="scientific">Camelliibacillus cellulosilyticus</name>
    <dbReference type="NCBI Taxonomy" id="2174486"/>
    <lineage>
        <taxon>Bacteria</taxon>
        <taxon>Bacillati</taxon>
        <taxon>Bacillota</taxon>
        <taxon>Bacilli</taxon>
        <taxon>Bacillales</taxon>
        <taxon>Sporolactobacillaceae</taxon>
        <taxon>Camelliibacillus</taxon>
    </lineage>
</organism>
<dbReference type="RefSeq" id="WP_376846168.1">
    <property type="nucleotide sequence ID" value="NZ_JBHSFW010000005.1"/>
</dbReference>
<dbReference type="InterPro" id="IPR016152">
    <property type="entry name" value="PTrfase/Anion_transptr"/>
</dbReference>
<keyword evidence="8" id="KW-0762">Sugar transport</keyword>
<name>A0ABV9GPG4_9BACL</name>
<accession>A0ABV9GPG4</accession>
<evidence type="ECO:0000256" key="2">
    <source>
        <dbReference type="ARBA" id="ARBA00022448"/>
    </source>
</evidence>
<feature type="domain" description="PTS EIIA type-2" evidence="7">
    <location>
        <begin position="2"/>
        <end position="145"/>
    </location>
</feature>
<reference evidence="9" key="1">
    <citation type="journal article" date="2019" name="Int. J. Syst. Evol. Microbiol.">
        <title>The Global Catalogue of Microorganisms (GCM) 10K type strain sequencing project: providing services to taxonomists for standard genome sequencing and annotation.</title>
        <authorList>
            <consortium name="The Broad Institute Genomics Platform"/>
            <consortium name="The Broad Institute Genome Sequencing Center for Infectious Disease"/>
            <person name="Wu L."/>
            <person name="Ma J."/>
        </authorList>
    </citation>
    <scope>NUCLEOTIDE SEQUENCE [LARGE SCALE GENOMIC DNA]</scope>
    <source>
        <strain evidence="9">CGMCC 1.16306</strain>
    </source>
</reference>
<keyword evidence="9" id="KW-1185">Reference proteome</keyword>
<evidence type="ECO:0000256" key="5">
    <source>
        <dbReference type="ARBA" id="ARBA00022683"/>
    </source>
</evidence>
<dbReference type="PROSITE" id="PS51094">
    <property type="entry name" value="PTS_EIIA_TYPE_2"/>
    <property type="match status" value="1"/>
</dbReference>
<dbReference type="InterPro" id="IPR051351">
    <property type="entry name" value="Ascorbate-PTS_EIIA_comp"/>
</dbReference>
<comment type="caution">
    <text evidence="8">The sequence shown here is derived from an EMBL/GenBank/DDBJ whole genome shotgun (WGS) entry which is preliminary data.</text>
</comment>
<dbReference type="Gene3D" id="3.40.930.10">
    <property type="entry name" value="Mannitol-specific EII, Chain A"/>
    <property type="match status" value="1"/>
</dbReference>
<gene>
    <name evidence="8" type="ORF">ACFO4N_10125</name>
</gene>
<dbReference type="InterPro" id="IPR002178">
    <property type="entry name" value="PTS_EIIA_type-2_dom"/>
</dbReference>
<proteinExistence type="predicted"/>
<dbReference type="Pfam" id="PF00359">
    <property type="entry name" value="PTS_EIIA_2"/>
    <property type="match status" value="1"/>
</dbReference>
<evidence type="ECO:0000256" key="1">
    <source>
        <dbReference type="ARBA" id="ARBA00004496"/>
    </source>
</evidence>
<keyword evidence="5" id="KW-0598">Phosphotransferase system</keyword>
<evidence type="ECO:0000256" key="4">
    <source>
        <dbReference type="ARBA" id="ARBA00022679"/>
    </source>
</evidence>
<evidence type="ECO:0000256" key="6">
    <source>
        <dbReference type="ARBA" id="ARBA00022777"/>
    </source>
</evidence>
<sequence>MKFLEETLVDFNATAASPEEAIQKAGQLLLQSGAIQSSYIDAMIASYHENGPYFVLAPQLAIPHARPEDGANEAALSMIKLQKPLAFGHSVNDPVQLVFALGAASSEEHLALLQRLTRILNKKENMEQLLSLKTYEELEKLLGGLNQ</sequence>
<keyword evidence="2" id="KW-0813">Transport</keyword>
<evidence type="ECO:0000313" key="9">
    <source>
        <dbReference type="Proteomes" id="UP001596022"/>
    </source>
</evidence>
<protein>
    <submittedName>
        <fullName evidence="8">PTS sugar transporter subunit IIA</fullName>
    </submittedName>
</protein>
<keyword evidence="6" id="KW-0418">Kinase</keyword>
<keyword evidence="4" id="KW-0808">Transferase</keyword>
<dbReference type="PANTHER" id="PTHR36203">
    <property type="entry name" value="ASCORBATE-SPECIFIC PTS SYSTEM EIIA COMPONENT"/>
    <property type="match status" value="1"/>
</dbReference>
<dbReference type="PANTHER" id="PTHR36203:SF5">
    <property type="entry name" value="PTS SYSTEM, EIIA COMPONENT"/>
    <property type="match status" value="1"/>
</dbReference>
<dbReference type="EMBL" id="JBHSFW010000005">
    <property type="protein sequence ID" value="MFC4619069.1"/>
    <property type="molecule type" value="Genomic_DNA"/>
</dbReference>
<evidence type="ECO:0000256" key="3">
    <source>
        <dbReference type="ARBA" id="ARBA00022490"/>
    </source>
</evidence>
<comment type="subcellular location">
    <subcellularLocation>
        <location evidence="1">Cytoplasm</location>
    </subcellularLocation>
</comment>